<dbReference type="InterPro" id="IPR054696">
    <property type="entry name" value="GTP-eEF1A_C"/>
</dbReference>
<dbReference type="SUPFAM" id="SSF50465">
    <property type="entry name" value="EF-Tu/eEF-1alpha/eIF2-gamma C-terminal domain"/>
    <property type="match status" value="1"/>
</dbReference>
<gene>
    <name evidence="14" type="ORF">LAFE_0F01354G</name>
</gene>
<evidence type="ECO:0000256" key="1">
    <source>
        <dbReference type="ARBA" id="ARBA00004496"/>
    </source>
</evidence>
<sequence length="842" mass="94101">MPTYYGDDDIDYEEETPEFRDEHEFDDYLNDEEYELISEMFPRAKNELAEYQGWNNLSVKLALFDHNFDYDEAIIDLKRTYKKKKQTEEFEGKISLLEQLARRKVLSTKTSEQSRISNSPKATSLLDSLRKNTSENSGRGSLSGRLSALKESRSRMASKCPSDETSKNKFDNRMTAKKSPSLSSILERRTKSNTSQSLSSKLAALKGNRSKNDRQIPEPKVEKSVNSQPSMVPTKDSHAEPVDPRIAFEKLRSSLCHISSPKSYHHLNSDSEHSEITAIALSQPTNNDQKIKNIKRRYDEIFTVYFPNTNLPAAKKRVIENFNNPSPDDVVLDAQNKAFEAVEDVTKNVATLSVTEDSIKDGRTENEDEKPFDDEPIIRTYKKANIPTKPKNPIDLEKYLSDKKPHLNFVVLGHVDAGKSTLMGRLLYDVGAVDNKLIRKLQRESDVAGKSSFHLAWVMDQTPEERSRGVTVDVCTSDFETEASTFTIIDAPGHRDFVPNAIAGVSQADVAVLSIDCGPDAFESGFNLDGQTKEHALLARSLGVRHIIIAMNKMDTADWYEGRFRDIQWELRNFFQDIGIEEDKLSWVPCSGLSGEGVYKKEYSIGVTWYNGPSLVGSLEVVAQKLGKLNVKDVSNSPFVFSILDAAASGKNKDVTISGRVESGSIQAGETITIYPSEQSVIVESVLCGNDQHPTPIAIKGDFVGLKLRNAHYEDIQGGDLAAVVGFDIPSAQEFTVKLLTFQLDRPLLPGTPFILFRGACEQPARIKKLHSIVDKATMTKILKSKVKHLGSQKAAIVELELTEKKRRIPMLTFSLSKHLGRVVLRKEGRTIAAGLVETIEL</sequence>
<dbReference type="Pfam" id="PF00009">
    <property type="entry name" value="GTP_EFTU"/>
    <property type="match status" value="1"/>
</dbReference>
<feature type="region of interest" description="Disordered" evidence="12">
    <location>
        <begin position="107"/>
        <end position="242"/>
    </location>
</feature>
<proteinExistence type="inferred from homology"/>
<dbReference type="GO" id="GO:0006417">
    <property type="term" value="P:regulation of translation"/>
    <property type="evidence" value="ECO:0007669"/>
    <property type="project" value="UniProtKB-KW"/>
</dbReference>
<dbReference type="Pfam" id="PF03144">
    <property type="entry name" value="GTP_EFTU_D2"/>
    <property type="match status" value="1"/>
</dbReference>
<dbReference type="GO" id="GO:0005525">
    <property type="term" value="F:GTP binding"/>
    <property type="evidence" value="ECO:0007669"/>
    <property type="project" value="UniProtKB-KW"/>
</dbReference>
<dbReference type="STRING" id="4955.A0A1G4MEN2"/>
<dbReference type="OMA" id="FETFSHN"/>
<evidence type="ECO:0000256" key="9">
    <source>
        <dbReference type="ARBA" id="ARBA00049117"/>
    </source>
</evidence>
<dbReference type="InterPro" id="IPR004161">
    <property type="entry name" value="EFTu-like_2"/>
</dbReference>
<dbReference type="InterPro" id="IPR031157">
    <property type="entry name" value="G_TR_CS"/>
</dbReference>
<dbReference type="InterPro" id="IPR015033">
    <property type="entry name" value="HBS1-like_N"/>
</dbReference>
<dbReference type="Pfam" id="PF22594">
    <property type="entry name" value="GTP-eEF1A_C"/>
    <property type="match status" value="1"/>
</dbReference>
<evidence type="ECO:0000256" key="5">
    <source>
        <dbReference type="ARBA" id="ARBA00022801"/>
    </source>
</evidence>
<evidence type="ECO:0000259" key="13">
    <source>
        <dbReference type="PROSITE" id="PS51722"/>
    </source>
</evidence>
<evidence type="ECO:0000256" key="4">
    <source>
        <dbReference type="ARBA" id="ARBA00022741"/>
    </source>
</evidence>
<dbReference type="CDD" id="cd04093">
    <property type="entry name" value="HBS1_C_III"/>
    <property type="match status" value="1"/>
</dbReference>
<evidence type="ECO:0000256" key="2">
    <source>
        <dbReference type="ARBA" id="ARBA00007249"/>
    </source>
</evidence>
<keyword evidence="7" id="KW-0648">Protein biosynthesis</keyword>
<feature type="compositionally biased region" description="Low complexity" evidence="12">
    <location>
        <begin position="197"/>
        <end position="206"/>
    </location>
</feature>
<dbReference type="InterPro" id="IPR050100">
    <property type="entry name" value="TRAFAC_GTPase_members"/>
</dbReference>
<keyword evidence="4" id="KW-0547">Nucleotide-binding</keyword>
<dbReference type="PROSITE" id="PS00301">
    <property type="entry name" value="G_TR_1"/>
    <property type="match status" value="1"/>
</dbReference>
<evidence type="ECO:0000313" key="14">
    <source>
        <dbReference type="EMBL" id="SCW02208.1"/>
    </source>
</evidence>
<comment type="subunit">
    <text evidence="10">Component of the Dom34-Hbs1 complex, also named Pelota-HBS1L complex, composed of dom34 and hbs1.</text>
</comment>
<dbReference type="InterPro" id="IPR009000">
    <property type="entry name" value="Transl_B-barrel_sf"/>
</dbReference>
<evidence type="ECO:0000256" key="12">
    <source>
        <dbReference type="SAM" id="MobiDB-lite"/>
    </source>
</evidence>
<keyword evidence="5" id="KW-0378">Hydrolase</keyword>
<dbReference type="Proteomes" id="UP000190831">
    <property type="component" value="Chromosome F"/>
</dbReference>
<comment type="similarity">
    <text evidence="2">Belongs to the TRAFAC class translation factor GTPase superfamily. Classic translation factor GTPase family. EF-Tu/EF-1A subfamily.</text>
</comment>
<dbReference type="SUPFAM" id="SSF50447">
    <property type="entry name" value="Translation proteins"/>
    <property type="match status" value="1"/>
</dbReference>
<comment type="subcellular location">
    <subcellularLocation>
        <location evidence="1">Cytoplasm</location>
    </subcellularLocation>
</comment>
<keyword evidence="8" id="KW-0342">GTP-binding</keyword>
<keyword evidence="6" id="KW-0810">Translation regulation</keyword>
<dbReference type="AlphaFoldDB" id="A0A1G4MEN2"/>
<accession>A0A1G4MEN2</accession>
<keyword evidence="3" id="KW-0963">Cytoplasm</keyword>
<evidence type="ECO:0000256" key="3">
    <source>
        <dbReference type="ARBA" id="ARBA00022490"/>
    </source>
</evidence>
<feature type="compositionally biased region" description="Polar residues" evidence="12">
    <location>
        <begin position="107"/>
        <end position="126"/>
    </location>
</feature>
<keyword evidence="15" id="KW-1185">Reference proteome</keyword>
<reference evidence="15" key="1">
    <citation type="submission" date="2016-03" db="EMBL/GenBank/DDBJ databases">
        <authorList>
            <person name="Devillers H."/>
        </authorList>
    </citation>
    <scope>NUCLEOTIDE SEQUENCE [LARGE SCALE GENOMIC DNA]</scope>
</reference>
<dbReference type="PANTHER" id="PTHR23115">
    <property type="entry name" value="TRANSLATION FACTOR"/>
    <property type="match status" value="1"/>
</dbReference>
<dbReference type="FunFam" id="3.40.50.300:FF:000204">
    <property type="entry name" value="Translation elongation factor Tu"/>
    <property type="match status" value="1"/>
</dbReference>
<evidence type="ECO:0000256" key="7">
    <source>
        <dbReference type="ARBA" id="ARBA00022917"/>
    </source>
</evidence>
<dbReference type="GO" id="GO:0006412">
    <property type="term" value="P:translation"/>
    <property type="evidence" value="ECO:0007669"/>
    <property type="project" value="UniProtKB-KW"/>
</dbReference>
<evidence type="ECO:0000256" key="10">
    <source>
        <dbReference type="ARBA" id="ARBA00063537"/>
    </source>
</evidence>
<dbReference type="Pfam" id="PF08938">
    <property type="entry name" value="HBS1_N"/>
    <property type="match status" value="1"/>
</dbReference>
<dbReference type="SUPFAM" id="SSF52540">
    <property type="entry name" value="P-loop containing nucleoside triphosphate hydrolases"/>
    <property type="match status" value="1"/>
</dbReference>
<feature type="domain" description="Tr-type G" evidence="13">
    <location>
        <begin position="404"/>
        <end position="627"/>
    </location>
</feature>
<dbReference type="InterPro" id="IPR009001">
    <property type="entry name" value="Transl_elong_EF1A/Init_IF2_C"/>
</dbReference>
<feature type="compositionally biased region" description="Basic and acidic residues" evidence="12">
    <location>
        <begin position="161"/>
        <end position="174"/>
    </location>
</feature>
<dbReference type="Gene3D" id="2.40.30.10">
    <property type="entry name" value="Translation factors"/>
    <property type="match status" value="2"/>
</dbReference>
<dbReference type="CDD" id="cd01883">
    <property type="entry name" value="EF1_alpha"/>
    <property type="match status" value="1"/>
</dbReference>
<dbReference type="OrthoDB" id="342024at2759"/>
<evidence type="ECO:0000313" key="15">
    <source>
        <dbReference type="Proteomes" id="UP000190831"/>
    </source>
</evidence>
<dbReference type="EMBL" id="LT598490">
    <property type="protein sequence ID" value="SCW02208.1"/>
    <property type="molecule type" value="Genomic_DNA"/>
</dbReference>
<evidence type="ECO:0000256" key="11">
    <source>
        <dbReference type="ARBA" id="ARBA00074866"/>
    </source>
</evidence>
<comment type="catalytic activity">
    <reaction evidence="9">
        <text>GTP + H2O = GDP + phosphate + H(+)</text>
        <dbReference type="Rhea" id="RHEA:19669"/>
        <dbReference type="ChEBI" id="CHEBI:15377"/>
        <dbReference type="ChEBI" id="CHEBI:15378"/>
        <dbReference type="ChEBI" id="CHEBI:37565"/>
        <dbReference type="ChEBI" id="CHEBI:43474"/>
        <dbReference type="ChEBI" id="CHEBI:58189"/>
    </reaction>
    <physiologicalReaction direction="left-to-right" evidence="9">
        <dbReference type="Rhea" id="RHEA:19670"/>
    </physiologicalReaction>
</comment>
<dbReference type="InterPro" id="IPR027417">
    <property type="entry name" value="P-loop_NTPase"/>
</dbReference>
<dbReference type="FunFam" id="2.40.30.10:FF:000070">
    <property type="entry name" value="Translation elongation factor EF-1 subunit"/>
    <property type="match status" value="1"/>
</dbReference>
<protein>
    <recommendedName>
        <fullName evidence="11">Elongation factor 1 alpha-like protein</fullName>
    </recommendedName>
</protein>
<dbReference type="Gene3D" id="3.40.50.300">
    <property type="entry name" value="P-loop containing nucleotide triphosphate hydrolases"/>
    <property type="match status" value="1"/>
</dbReference>
<name>A0A1G4MEN2_LACFM</name>
<dbReference type="GO" id="GO:0003924">
    <property type="term" value="F:GTPase activity"/>
    <property type="evidence" value="ECO:0007669"/>
    <property type="project" value="InterPro"/>
</dbReference>
<evidence type="ECO:0000256" key="8">
    <source>
        <dbReference type="ARBA" id="ARBA00023134"/>
    </source>
</evidence>
<dbReference type="GO" id="GO:0005737">
    <property type="term" value="C:cytoplasm"/>
    <property type="evidence" value="ECO:0007669"/>
    <property type="project" value="UniProtKB-SubCell"/>
</dbReference>
<evidence type="ECO:0000256" key="6">
    <source>
        <dbReference type="ARBA" id="ARBA00022845"/>
    </source>
</evidence>
<dbReference type="InterPro" id="IPR000795">
    <property type="entry name" value="T_Tr_GTP-bd_dom"/>
</dbReference>
<dbReference type="PROSITE" id="PS51722">
    <property type="entry name" value="G_TR_2"/>
    <property type="match status" value="1"/>
</dbReference>
<feature type="compositionally biased region" description="Basic and acidic residues" evidence="12">
    <location>
        <begin position="210"/>
        <end position="223"/>
    </location>
</feature>
<feature type="compositionally biased region" description="Low complexity" evidence="12">
    <location>
        <begin position="137"/>
        <end position="147"/>
    </location>
</feature>
<dbReference type="PRINTS" id="PR00315">
    <property type="entry name" value="ELONGATNFCT"/>
</dbReference>
<organism evidence="14 15">
    <name type="scientific">Lachancea fermentati</name>
    <name type="common">Zygosaccharomyces fermentati</name>
    <dbReference type="NCBI Taxonomy" id="4955"/>
    <lineage>
        <taxon>Eukaryota</taxon>
        <taxon>Fungi</taxon>
        <taxon>Dikarya</taxon>
        <taxon>Ascomycota</taxon>
        <taxon>Saccharomycotina</taxon>
        <taxon>Saccharomycetes</taxon>
        <taxon>Saccharomycetales</taxon>
        <taxon>Saccharomycetaceae</taxon>
        <taxon>Lachancea</taxon>
    </lineage>
</organism>
<dbReference type="GO" id="GO:1990533">
    <property type="term" value="C:Dom34-Hbs1 complex"/>
    <property type="evidence" value="ECO:0007669"/>
    <property type="project" value="UniProtKB-ARBA"/>
</dbReference>